<keyword evidence="2" id="KW-1185">Reference proteome</keyword>
<gene>
    <name evidence="1" type="ORF">J8TS2_41910</name>
</gene>
<evidence type="ECO:0000313" key="2">
    <source>
        <dbReference type="Proteomes" id="UP000679950"/>
    </source>
</evidence>
<name>A0ABQ4KPR7_9BACI</name>
<dbReference type="EMBL" id="BORB01000066">
    <property type="protein sequence ID" value="GIN59872.1"/>
    <property type="molecule type" value="Genomic_DNA"/>
</dbReference>
<dbReference type="Proteomes" id="UP000679950">
    <property type="component" value="Unassembled WGS sequence"/>
</dbReference>
<protein>
    <submittedName>
        <fullName evidence="1">Uncharacterized protein</fullName>
    </submittedName>
</protein>
<evidence type="ECO:0000313" key="1">
    <source>
        <dbReference type="EMBL" id="GIN59872.1"/>
    </source>
</evidence>
<proteinExistence type="predicted"/>
<reference evidence="1 2" key="1">
    <citation type="submission" date="2021-03" db="EMBL/GenBank/DDBJ databases">
        <title>Antimicrobial resistance genes in bacteria isolated from Japanese honey, and their potential for conferring macrolide and lincosamide resistance in the American foulbrood pathogen Paenibacillus larvae.</title>
        <authorList>
            <person name="Okamoto M."/>
            <person name="Kumagai M."/>
            <person name="Kanamori H."/>
            <person name="Takamatsu D."/>
        </authorList>
    </citation>
    <scope>NUCLEOTIDE SEQUENCE [LARGE SCALE GENOMIC DNA]</scope>
    <source>
        <strain evidence="1 2">J8TS2</strain>
    </source>
</reference>
<organism evidence="1 2">
    <name type="scientific">Lederbergia ruris</name>
    <dbReference type="NCBI Taxonomy" id="217495"/>
    <lineage>
        <taxon>Bacteria</taxon>
        <taxon>Bacillati</taxon>
        <taxon>Bacillota</taxon>
        <taxon>Bacilli</taxon>
        <taxon>Bacillales</taxon>
        <taxon>Bacillaceae</taxon>
        <taxon>Lederbergia</taxon>
    </lineage>
</organism>
<accession>A0ABQ4KPR7</accession>
<comment type="caution">
    <text evidence="1">The sequence shown here is derived from an EMBL/GenBank/DDBJ whole genome shotgun (WGS) entry which is preliminary data.</text>
</comment>
<sequence>MVIIERKDKSDKIRLDDKPRSTVVRINVNGNLNKIKNNVVVVFPQWIDVMAKGSPDLKQSENDSQKYLIGLSSIAQNSANEVGIFYFDITINPIYEETGREGEILAKVNGNKFRYAKSVKKLTVHYSPE</sequence>